<feature type="transmembrane region" description="Helical" evidence="6">
    <location>
        <begin position="154"/>
        <end position="174"/>
    </location>
</feature>
<protein>
    <recommendedName>
        <fullName evidence="9">Lysine transporter LysE</fullName>
    </recommendedName>
</protein>
<feature type="transmembrane region" description="Helical" evidence="6">
    <location>
        <begin position="44"/>
        <end position="71"/>
    </location>
</feature>
<accession>A0A1P8UK46</accession>
<dbReference type="EMBL" id="CP019434">
    <property type="protein sequence ID" value="APZ44208.1"/>
    <property type="molecule type" value="Genomic_DNA"/>
</dbReference>
<evidence type="ECO:0000256" key="6">
    <source>
        <dbReference type="SAM" id="Phobius"/>
    </source>
</evidence>
<keyword evidence="2" id="KW-1003">Cell membrane</keyword>
<dbReference type="KEGG" id="afy:BW247_14850"/>
<dbReference type="PANTHER" id="PTHR30086">
    <property type="entry name" value="ARGININE EXPORTER PROTEIN ARGO"/>
    <property type="match status" value="1"/>
</dbReference>
<dbReference type="RefSeq" id="WP_076837831.1">
    <property type="nucleotide sequence ID" value="NZ_CP019434.1"/>
</dbReference>
<evidence type="ECO:0000256" key="2">
    <source>
        <dbReference type="ARBA" id="ARBA00022475"/>
    </source>
</evidence>
<dbReference type="InterPro" id="IPR001123">
    <property type="entry name" value="LeuE-type"/>
</dbReference>
<comment type="subcellular location">
    <subcellularLocation>
        <location evidence="1">Cell membrane</location>
        <topology evidence="1">Multi-pass membrane protein</topology>
    </subcellularLocation>
</comment>
<feature type="transmembrane region" description="Helical" evidence="6">
    <location>
        <begin position="186"/>
        <end position="208"/>
    </location>
</feature>
<dbReference type="GO" id="GO:0005886">
    <property type="term" value="C:plasma membrane"/>
    <property type="evidence" value="ECO:0007669"/>
    <property type="project" value="UniProtKB-SubCell"/>
</dbReference>
<sequence length="219" mass="23605">MPPTDPQLFAPFANGLLLCLGLIAAIGVQNSYVLRQGLKREYHWLVAGVCTLSDFALILLGTTGLGAFIARVAWLEAGFYLFGAAFLAVYTYRALRDAWHGDQSIGLATDGPRQTAGKVVLATLGFTWLNPHAWLDTTVLVGAFSAQYAGASHWAFTAGAMSASWIWFFGLSLLAARLSPWLTRPAVWRVINAVIGLVMAYVGLRFLMAGVAGLRQLLG</sequence>
<evidence type="ECO:0000256" key="4">
    <source>
        <dbReference type="ARBA" id="ARBA00022989"/>
    </source>
</evidence>
<proteinExistence type="predicted"/>
<evidence type="ECO:0000256" key="1">
    <source>
        <dbReference type="ARBA" id="ARBA00004651"/>
    </source>
</evidence>
<dbReference type="GO" id="GO:0015171">
    <property type="term" value="F:amino acid transmembrane transporter activity"/>
    <property type="evidence" value="ECO:0007669"/>
    <property type="project" value="TreeGrafter"/>
</dbReference>
<evidence type="ECO:0000313" key="8">
    <source>
        <dbReference type="Proteomes" id="UP000243807"/>
    </source>
</evidence>
<evidence type="ECO:0008006" key="9">
    <source>
        <dbReference type="Google" id="ProtNLM"/>
    </source>
</evidence>
<dbReference type="Proteomes" id="UP000243807">
    <property type="component" value="Chromosome"/>
</dbReference>
<dbReference type="PANTHER" id="PTHR30086:SF20">
    <property type="entry name" value="ARGININE EXPORTER PROTEIN ARGO-RELATED"/>
    <property type="match status" value="1"/>
</dbReference>
<keyword evidence="3 6" id="KW-0812">Transmembrane</keyword>
<feature type="transmembrane region" description="Helical" evidence="6">
    <location>
        <begin position="77"/>
        <end position="95"/>
    </location>
</feature>
<keyword evidence="5 6" id="KW-0472">Membrane</keyword>
<dbReference type="AlphaFoldDB" id="A0A1P8UK46"/>
<reference evidence="7 8" key="1">
    <citation type="submission" date="2017-01" db="EMBL/GenBank/DDBJ databases">
        <title>Draft sequence of Acidihalobacter ferrooxidans strain DSM 14175 (strain V8).</title>
        <authorList>
            <person name="Khaleque H.N."/>
            <person name="Ramsay J.P."/>
            <person name="Murphy R.J.T."/>
            <person name="Kaksonen A.H."/>
            <person name="Boxall N.J."/>
            <person name="Watkin E.L.J."/>
        </authorList>
    </citation>
    <scope>NUCLEOTIDE SEQUENCE [LARGE SCALE GENOMIC DNA]</scope>
    <source>
        <strain evidence="7 8">V8</strain>
    </source>
</reference>
<keyword evidence="8" id="KW-1185">Reference proteome</keyword>
<evidence type="ECO:0000313" key="7">
    <source>
        <dbReference type="EMBL" id="APZ44208.1"/>
    </source>
</evidence>
<organism evidence="7 8">
    <name type="scientific">Acidihalobacter ferrooxydans</name>
    <dbReference type="NCBI Taxonomy" id="1765967"/>
    <lineage>
        <taxon>Bacteria</taxon>
        <taxon>Pseudomonadati</taxon>
        <taxon>Pseudomonadota</taxon>
        <taxon>Gammaproteobacteria</taxon>
        <taxon>Chromatiales</taxon>
        <taxon>Ectothiorhodospiraceae</taxon>
        <taxon>Acidihalobacter</taxon>
    </lineage>
</organism>
<dbReference type="OrthoDB" id="5638726at2"/>
<dbReference type="Pfam" id="PF01810">
    <property type="entry name" value="LysE"/>
    <property type="match status" value="1"/>
</dbReference>
<feature type="transmembrane region" description="Helical" evidence="6">
    <location>
        <begin position="12"/>
        <end position="32"/>
    </location>
</feature>
<evidence type="ECO:0000256" key="3">
    <source>
        <dbReference type="ARBA" id="ARBA00022692"/>
    </source>
</evidence>
<keyword evidence="4 6" id="KW-1133">Transmembrane helix</keyword>
<evidence type="ECO:0000256" key="5">
    <source>
        <dbReference type="ARBA" id="ARBA00023136"/>
    </source>
</evidence>
<gene>
    <name evidence="7" type="ORF">BW247_14850</name>
</gene>
<name>A0A1P8UK46_9GAMM</name>